<dbReference type="PANTHER" id="PTHR43441">
    <property type="entry name" value="RIBOSOMAL-PROTEIN-SERINE ACETYLTRANSFERASE"/>
    <property type="match status" value="1"/>
</dbReference>
<dbReference type="KEGG" id="xce:Xcel_2773"/>
<reference evidence="3" key="1">
    <citation type="submission" date="2009-11" db="EMBL/GenBank/DDBJ databases">
        <title>The complete chromosome of Xylanimonas cellulosilytica DSM 15894.</title>
        <authorList>
            <consortium name="US DOE Joint Genome Institute (JGI-PGF)"/>
            <person name="Lucas S."/>
            <person name="Copeland A."/>
            <person name="Lapidus A."/>
            <person name="Glavina del Rio T."/>
            <person name="Dalin E."/>
            <person name="Tice H."/>
            <person name="Bruce D."/>
            <person name="Goodwin L."/>
            <person name="Pitluck S."/>
            <person name="Kyrpides N."/>
            <person name="Mavromatis K."/>
            <person name="Ivanova N."/>
            <person name="Mikhailova N."/>
            <person name="Foster B."/>
            <person name="Clum A."/>
            <person name="Brettin T."/>
            <person name="Detter J.C."/>
            <person name="Han C."/>
            <person name="Larimer F."/>
            <person name="Land M."/>
            <person name="Hauser L."/>
            <person name="Markowitz V."/>
            <person name="Cheng J.F."/>
            <person name="Hugenholtz P."/>
            <person name="Woyke T."/>
            <person name="Wu D."/>
            <person name="Gehrich-Schroeter G."/>
            <person name="Schneider S."/>
            <person name="Pukall S.R."/>
            <person name="Klenk H.P."/>
            <person name="Eisen J.A."/>
        </authorList>
    </citation>
    <scope>NUCLEOTIDE SEQUENCE [LARGE SCALE GENOMIC DNA]</scope>
    <source>
        <strain evidence="3">DSM 15894 / CECT 5975 / LMG 20990 / XIL07</strain>
    </source>
</reference>
<proteinExistence type="predicted"/>
<dbReference type="GO" id="GO:0005737">
    <property type="term" value="C:cytoplasm"/>
    <property type="evidence" value="ECO:0007669"/>
    <property type="project" value="TreeGrafter"/>
</dbReference>
<dbReference type="InterPro" id="IPR051908">
    <property type="entry name" value="Ribosomal_N-acetyltransferase"/>
</dbReference>
<organism evidence="2 3">
    <name type="scientific">Xylanimonas cellulosilytica (strain DSM 15894 / JCM 12276 / CECT 5975 / KCTC 9989 / LMG 20990 / NBRC 107835 / XIL07)</name>
    <dbReference type="NCBI Taxonomy" id="446471"/>
    <lineage>
        <taxon>Bacteria</taxon>
        <taxon>Bacillati</taxon>
        <taxon>Actinomycetota</taxon>
        <taxon>Actinomycetes</taxon>
        <taxon>Micrococcales</taxon>
        <taxon>Promicromonosporaceae</taxon>
        <taxon>Xylanimonas</taxon>
    </lineage>
</organism>
<gene>
    <name evidence="2" type="ordered locus">Xcel_2773</name>
</gene>
<evidence type="ECO:0000313" key="2">
    <source>
        <dbReference type="EMBL" id="ACZ31787.1"/>
    </source>
</evidence>
<evidence type="ECO:0000259" key="1">
    <source>
        <dbReference type="PROSITE" id="PS51186"/>
    </source>
</evidence>
<dbReference type="InterPro" id="IPR016181">
    <property type="entry name" value="Acyl_CoA_acyltransferase"/>
</dbReference>
<evidence type="ECO:0000313" key="3">
    <source>
        <dbReference type="Proteomes" id="UP000002255"/>
    </source>
</evidence>
<dbReference type="Proteomes" id="UP000002255">
    <property type="component" value="Chromosome"/>
</dbReference>
<dbReference type="SUPFAM" id="SSF55729">
    <property type="entry name" value="Acyl-CoA N-acyltransferases (Nat)"/>
    <property type="match status" value="1"/>
</dbReference>
<dbReference type="Gene3D" id="3.40.630.30">
    <property type="match status" value="1"/>
</dbReference>
<dbReference type="OrthoDB" id="9795188at2"/>
<keyword evidence="3" id="KW-1185">Reference proteome</keyword>
<dbReference type="RefSeq" id="WP_012879529.1">
    <property type="nucleotide sequence ID" value="NC_013530.1"/>
</dbReference>
<accession>D1BXZ6</accession>
<dbReference type="InterPro" id="IPR000182">
    <property type="entry name" value="GNAT_dom"/>
</dbReference>
<name>D1BXZ6_XYLCX</name>
<sequence>MPVIVPAATSEQRVFTPEQPVLSDDVVVLRPWRDDDAAALREAYQDPEIQRWHVRRLETLDEARALVAHWRSGWEARTGAAWAVVGDDGLLGRLDLKGIDLYDGGAEAAYWTVPAARGRGVATAALRLASGWAFDVGFHRLQLEHSLANMGSCRAAMKAGFAVEGTRRSAVKHADGWHDMHVHALIAP</sequence>
<dbReference type="STRING" id="446471.Xcel_2773"/>
<dbReference type="EMBL" id="CP001821">
    <property type="protein sequence ID" value="ACZ31787.1"/>
    <property type="molecule type" value="Genomic_DNA"/>
</dbReference>
<dbReference type="CDD" id="cd04301">
    <property type="entry name" value="NAT_SF"/>
    <property type="match status" value="1"/>
</dbReference>
<protein>
    <submittedName>
        <fullName evidence="2">GCN5-related N-acetyltransferase</fullName>
    </submittedName>
</protein>
<dbReference type="Pfam" id="PF13302">
    <property type="entry name" value="Acetyltransf_3"/>
    <property type="match status" value="1"/>
</dbReference>
<dbReference type="AlphaFoldDB" id="D1BXZ6"/>
<reference evidence="2 3" key="2">
    <citation type="journal article" date="2010" name="Stand. Genomic Sci.">
        <title>Complete genome sequence of Xylanimonas cellulosilytica type strain (XIL07).</title>
        <authorList>
            <person name="Foster B."/>
            <person name="Pukall R."/>
            <person name="Abt B."/>
            <person name="Nolan M."/>
            <person name="Glavina Del Rio T."/>
            <person name="Chen F."/>
            <person name="Lucas S."/>
            <person name="Tice H."/>
            <person name="Pitluck S."/>
            <person name="Cheng J.-F."/>
            <person name="Chertkov O."/>
            <person name="Brettin T."/>
            <person name="Han C."/>
            <person name="Detter J.C."/>
            <person name="Bruce D."/>
            <person name="Goodwin L."/>
            <person name="Ivanova N."/>
            <person name="Mavromatis K."/>
            <person name="Pati A."/>
            <person name="Mikhailova N."/>
            <person name="Chen A."/>
            <person name="Palaniappan K."/>
            <person name="Land M."/>
            <person name="Hauser L."/>
            <person name="Chang Y.-J."/>
            <person name="Jeffries C.D."/>
            <person name="Chain P."/>
            <person name="Rohde M."/>
            <person name="Goeker M."/>
            <person name="Bristow J."/>
            <person name="Eisen J.A."/>
            <person name="Markowitz V."/>
            <person name="Hugenholtz P."/>
            <person name="Kyrpides N.C."/>
            <person name="Klenk H.-P."/>
            <person name="Lapidus A."/>
        </authorList>
    </citation>
    <scope>NUCLEOTIDE SEQUENCE [LARGE SCALE GENOMIC DNA]</scope>
    <source>
        <strain evidence="3">DSM 15894 / CECT 5975 / LMG 20990 / XIL07</strain>
    </source>
</reference>
<dbReference type="PANTHER" id="PTHR43441:SF10">
    <property type="entry name" value="ACETYLTRANSFERASE"/>
    <property type="match status" value="1"/>
</dbReference>
<dbReference type="GO" id="GO:1990189">
    <property type="term" value="F:protein N-terminal-serine acetyltransferase activity"/>
    <property type="evidence" value="ECO:0007669"/>
    <property type="project" value="TreeGrafter"/>
</dbReference>
<dbReference type="HOGENOM" id="CLU_013985_3_4_11"/>
<dbReference type="eggNOG" id="COG1670">
    <property type="taxonomic scope" value="Bacteria"/>
</dbReference>
<dbReference type="PROSITE" id="PS51186">
    <property type="entry name" value="GNAT"/>
    <property type="match status" value="1"/>
</dbReference>
<feature type="domain" description="N-acetyltransferase" evidence="1">
    <location>
        <begin position="27"/>
        <end position="183"/>
    </location>
</feature>
<dbReference type="GO" id="GO:0008999">
    <property type="term" value="F:protein-N-terminal-alanine acetyltransferase activity"/>
    <property type="evidence" value="ECO:0007669"/>
    <property type="project" value="TreeGrafter"/>
</dbReference>